<evidence type="ECO:0000313" key="3">
    <source>
        <dbReference type="Proteomes" id="UP000059188"/>
    </source>
</evidence>
<reference evidence="2 3" key="1">
    <citation type="submission" date="2014-11" db="EMBL/GenBank/DDBJ databases">
        <authorList>
            <person name="Wibberg Daniel"/>
        </authorList>
    </citation>
    <scope>NUCLEOTIDE SEQUENCE [LARGE SCALE GENOMIC DNA]</scope>
    <source>
        <strain evidence="2">Rhizoctonia solani AG1-IB 7/3/14</strain>
    </source>
</reference>
<feature type="compositionally biased region" description="Polar residues" evidence="1">
    <location>
        <begin position="115"/>
        <end position="141"/>
    </location>
</feature>
<feature type="region of interest" description="Disordered" evidence="1">
    <location>
        <begin position="104"/>
        <end position="161"/>
    </location>
</feature>
<name>A0A0B7FYC3_THACB</name>
<dbReference type="EMBL" id="LN679151">
    <property type="protein sequence ID" value="CEL61238.1"/>
    <property type="molecule type" value="Genomic_DNA"/>
</dbReference>
<evidence type="ECO:0000256" key="1">
    <source>
        <dbReference type="SAM" id="MobiDB-lite"/>
    </source>
</evidence>
<gene>
    <name evidence="2" type="ORF">RSOLAG1IB_09871</name>
</gene>
<keyword evidence="3" id="KW-1185">Reference proteome</keyword>
<proteinExistence type="predicted"/>
<organism evidence="2 3">
    <name type="scientific">Thanatephorus cucumeris (strain AG1-IB / isolate 7/3/14)</name>
    <name type="common">Lettuce bottom rot fungus</name>
    <name type="synonym">Rhizoctonia solani</name>
    <dbReference type="NCBI Taxonomy" id="1108050"/>
    <lineage>
        <taxon>Eukaryota</taxon>
        <taxon>Fungi</taxon>
        <taxon>Dikarya</taxon>
        <taxon>Basidiomycota</taxon>
        <taxon>Agaricomycotina</taxon>
        <taxon>Agaricomycetes</taxon>
        <taxon>Cantharellales</taxon>
        <taxon>Ceratobasidiaceae</taxon>
        <taxon>Rhizoctonia</taxon>
        <taxon>Rhizoctonia solani AG-1</taxon>
    </lineage>
</organism>
<accession>A0A0B7FYC3</accession>
<evidence type="ECO:0000313" key="2">
    <source>
        <dbReference type="EMBL" id="CEL61238.1"/>
    </source>
</evidence>
<dbReference type="Proteomes" id="UP000059188">
    <property type="component" value="Unassembled WGS sequence"/>
</dbReference>
<feature type="compositionally biased region" description="Basic and acidic residues" evidence="1">
    <location>
        <begin position="151"/>
        <end position="161"/>
    </location>
</feature>
<dbReference type="AlphaFoldDB" id="A0A0B7FYC3"/>
<protein>
    <submittedName>
        <fullName evidence="2">Uncharacterized protein</fullName>
    </submittedName>
</protein>
<sequence>MTGILDELNTTMVLVDAPQSNNEPDKHNPAAILAQLTLSDTLVAPSTIPSIVGKIRLQSQQQLLPFTSSCWPNLVFTAAPIFTAAPAATTAPAPTCAPTCALAPAPALAPTPTPQSMSVPVTKTGSQGRNNRSKDTPQVASMQKRKPKSKSKVEHGSEPES</sequence>